<organism evidence="3 4">
    <name type="scientific">[Torrubiella] hemipterigena</name>
    <dbReference type="NCBI Taxonomy" id="1531966"/>
    <lineage>
        <taxon>Eukaryota</taxon>
        <taxon>Fungi</taxon>
        <taxon>Dikarya</taxon>
        <taxon>Ascomycota</taxon>
        <taxon>Pezizomycotina</taxon>
        <taxon>Sordariomycetes</taxon>
        <taxon>Hypocreomycetidae</taxon>
        <taxon>Hypocreales</taxon>
        <taxon>Clavicipitaceae</taxon>
        <taxon>Clavicipitaceae incertae sedis</taxon>
        <taxon>'Torrubiella' clade</taxon>
    </lineage>
</organism>
<dbReference type="Gene3D" id="2.60.40.3820">
    <property type="match status" value="2"/>
</dbReference>
<evidence type="ECO:0000313" key="3">
    <source>
        <dbReference type="EMBL" id="CEJ92647.1"/>
    </source>
</evidence>
<proteinExistence type="predicted"/>
<name>A0A0A1TPH0_9HYPO</name>
<feature type="chain" id="PRO_5001990412" description="Up-regulated in Daf-2 domain-containing protein" evidence="1">
    <location>
        <begin position="20"/>
        <end position="207"/>
    </location>
</feature>
<dbReference type="InterPro" id="IPR041157">
    <property type="entry name" value="PUD1/2"/>
</dbReference>
<dbReference type="OrthoDB" id="5785880at2759"/>
<sequence>MKFTVAAAAVAALTSTAEAVTHREAYATIYNETPDPILSVSLLHKYSDNYKNHQEYAVIQPNGVAAYPFCRVDYNTGFGTTGRDWWAVSWYTQDLKNYCYTDPNNFRGFFDVVDHVAPGLITAVVAVAAAVITEGDIDSAQKAGELAWATTNGLFNTEGTKGYKQHILRSDDGQRFIDFHIKANGGVEIRSPSGVSNTKYTCRSTNI</sequence>
<accession>A0A0A1TPH0</accession>
<gene>
    <name evidence="3" type="ORF">VHEMI08284</name>
</gene>
<feature type="domain" description="Up-regulated in Daf-2" evidence="2">
    <location>
        <begin position="21"/>
        <end position="200"/>
    </location>
</feature>
<keyword evidence="1" id="KW-0732">Signal</keyword>
<dbReference type="EMBL" id="CDHN01000005">
    <property type="protein sequence ID" value="CEJ92647.1"/>
    <property type="molecule type" value="Genomic_DNA"/>
</dbReference>
<evidence type="ECO:0000256" key="1">
    <source>
        <dbReference type="SAM" id="SignalP"/>
    </source>
</evidence>
<protein>
    <recommendedName>
        <fullName evidence="2">Up-regulated in Daf-2 domain-containing protein</fullName>
    </recommendedName>
</protein>
<evidence type="ECO:0000259" key="2">
    <source>
        <dbReference type="Pfam" id="PF18457"/>
    </source>
</evidence>
<dbReference type="Pfam" id="PF18457">
    <property type="entry name" value="PUD1_2"/>
    <property type="match status" value="1"/>
</dbReference>
<keyword evidence="4" id="KW-1185">Reference proteome</keyword>
<feature type="signal peptide" evidence="1">
    <location>
        <begin position="1"/>
        <end position="19"/>
    </location>
</feature>
<dbReference type="AlphaFoldDB" id="A0A0A1TPH0"/>
<evidence type="ECO:0000313" key="4">
    <source>
        <dbReference type="Proteomes" id="UP000039046"/>
    </source>
</evidence>
<dbReference type="Proteomes" id="UP000039046">
    <property type="component" value="Unassembled WGS sequence"/>
</dbReference>
<dbReference type="PANTHER" id="PTHR31557:SF0">
    <property type="entry name" value="5C820-RELATED"/>
    <property type="match status" value="1"/>
</dbReference>
<reference evidence="3 4" key="1">
    <citation type="journal article" date="2015" name="Genome Announc.">
        <title>Draft Genome Sequence and Gene Annotation of the Entomopathogenic Fungus Verticillium hemipterigenum.</title>
        <authorList>
            <person name="Horn F."/>
            <person name="Habel A."/>
            <person name="Scharf D.H."/>
            <person name="Dworschak J."/>
            <person name="Brakhage A.A."/>
            <person name="Guthke R."/>
            <person name="Hertweck C."/>
            <person name="Linde J."/>
        </authorList>
    </citation>
    <scope>NUCLEOTIDE SEQUENCE [LARGE SCALE GENOMIC DNA]</scope>
</reference>
<dbReference type="PANTHER" id="PTHR31557">
    <property type="entry name" value="5C820-RELATED-RELATED"/>
    <property type="match status" value="1"/>
</dbReference>
<dbReference type="HOGENOM" id="CLU_1390418_0_0_1"/>